<sequence>MVIETFLLIVWEPVSTSVLSDNDPSPAEIITFNNSLNTIAQTCQDVMIEHRYPHEAIQVVTINGYILLLERIPRHNAQKVVYLQYGILDSSIGSNWVGVLGLSHYNMNDMPGVAFRVALHLAKIKHVKKFLMFNYGSAAANMEVYGSPKPLDLGEY</sequence>
<reference evidence="3" key="1">
    <citation type="submission" date="2023-05" db="EMBL/GenBank/DDBJ databases">
        <authorList>
            <person name="Huff M."/>
        </authorList>
    </citation>
    <scope>NUCLEOTIDE SEQUENCE</scope>
</reference>
<dbReference type="Pfam" id="PF04083">
    <property type="entry name" value="Abhydro_lipase"/>
    <property type="match status" value="1"/>
</dbReference>
<evidence type="ECO:0000256" key="1">
    <source>
        <dbReference type="SAM" id="SignalP"/>
    </source>
</evidence>
<accession>A0AAD2DJ04</accession>
<feature type="signal peptide" evidence="1">
    <location>
        <begin position="1"/>
        <end position="16"/>
    </location>
</feature>
<dbReference type="Proteomes" id="UP000834106">
    <property type="component" value="Chromosome 1"/>
</dbReference>
<proteinExistence type="predicted"/>
<evidence type="ECO:0000259" key="2">
    <source>
        <dbReference type="Pfam" id="PF04083"/>
    </source>
</evidence>
<feature type="domain" description="Partial AB-hydrolase lipase" evidence="2">
    <location>
        <begin position="44"/>
        <end position="92"/>
    </location>
</feature>
<name>A0AAD2DJ04_9LAMI</name>
<dbReference type="AlphaFoldDB" id="A0AAD2DJ04"/>
<dbReference type="PANTHER" id="PTHR11005">
    <property type="entry name" value="LYSOSOMAL ACID LIPASE-RELATED"/>
    <property type="match status" value="1"/>
</dbReference>
<protein>
    <recommendedName>
        <fullName evidence="2">Partial AB-hydrolase lipase domain-containing protein</fullName>
    </recommendedName>
</protein>
<dbReference type="InterPro" id="IPR006693">
    <property type="entry name" value="AB_hydrolase_lipase"/>
</dbReference>
<dbReference type="EMBL" id="OU503036">
    <property type="protein sequence ID" value="CAI9753580.1"/>
    <property type="molecule type" value="Genomic_DNA"/>
</dbReference>
<keyword evidence="1" id="KW-0732">Signal</keyword>
<evidence type="ECO:0000313" key="4">
    <source>
        <dbReference type="Proteomes" id="UP000834106"/>
    </source>
</evidence>
<gene>
    <name evidence="3" type="ORF">FPE_LOCUS1011</name>
</gene>
<dbReference type="InterPro" id="IPR029058">
    <property type="entry name" value="AB_hydrolase_fold"/>
</dbReference>
<feature type="chain" id="PRO_5041916553" description="Partial AB-hydrolase lipase domain-containing protein" evidence="1">
    <location>
        <begin position="17"/>
        <end position="156"/>
    </location>
</feature>
<evidence type="ECO:0000313" key="3">
    <source>
        <dbReference type="EMBL" id="CAI9753580.1"/>
    </source>
</evidence>
<keyword evidence="4" id="KW-1185">Reference proteome</keyword>
<organism evidence="3 4">
    <name type="scientific">Fraxinus pennsylvanica</name>
    <dbReference type="NCBI Taxonomy" id="56036"/>
    <lineage>
        <taxon>Eukaryota</taxon>
        <taxon>Viridiplantae</taxon>
        <taxon>Streptophyta</taxon>
        <taxon>Embryophyta</taxon>
        <taxon>Tracheophyta</taxon>
        <taxon>Spermatophyta</taxon>
        <taxon>Magnoliopsida</taxon>
        <taxon>eudicotyledons</taxon>
        <taxon>Gunneridae</taxon>
        <taxon>Pentapetalae</taxon>
        <taxon>asterids</taxon>
        <taxon>lamiids</taxon>
        <taxon>Lamiales</taxon>
        <taxon>Oleaceae</taxon>
        <taxon>Oleeae</taxon>
        <taxon>Fraxinus</taxon>
    </lineage>
</organism>
<dbReference type="GO" id="GO:0006629">
    <property type="term" value="P:lipid metabolic process"/>
    <property type="evidence" value="ECO:0007669"/>
    <property type="project" value="InterPro"/>
</dbReference>
<dbReference type="Gene3D" id="3.40.50.1820">
    <property type="entry name" value="alpha/beta hydrolase"/>
    <property type="match status" value="2"/>
</dbReference>